<comment type="caution">
    <text evidence="2">The sequence shown here is derived from an EMBL/GenBank/DDBJ whole genome shotgun (WGS) entry which is preliminary data.</text>
</comment>
<feature type="region of interest" description="Disordered" evidence="1">
    <location>
        <begin position="234"/>
        <end position="274"/>
    </location>
</feature>
<organism evidence="2 3">
    <name type="scientific">Pythium oligandrum</name>
    <name type="common">Mycoparasitic fungus</name>
    <dbReference type="NCBI Taxonomy" id="41045"/>
    <lineage>
        <taxon>Eukaryota</taxon>
        <taxon>Sar</taxon>
        <taxon>Stramenopiles</taxon>
        <taxon>Oomycota</taxon>
        <taxon>Peronosporomycetes</taxon>
        <taxon>Pythiales</taxon>
        <taxon>Pythiaceae</taxon>
        <taxon>Pythium</taxon>
    </lineage>
</organism>
<gene>
    <name evidence="2" type="ORF">Poli38472_009287</name>
</gene>
<dbReference type="AlphaFoldDB" id="A0A8K1CM25"/>
<accession>A0A8K1CM25</accession>
<evidence type="ECO:0000256" key="1">
    <source>
        <dbReference type="SAM" id="MobiDB-lite"/>
    </source>
</evidence>
<name>A0A8K1CM25_PYTOL</name>
<feature type="region of interest" description="Disordered" evidence="1">
    <location>
        <begin position="290"/>
        <end position="343"/>
    </location>
</feature>
<protein>
    <submittedName>
        <fullName evidence="2">Uncharacterized protein</fullName>
    </submittedName>
</protein>
<dbReference type="Proteomes" id="UP000794436">
    <property type="component" value="Unassembled WGS sequence"/>
</dbReference>
<feature type="region of interest" description="Disordered" evidence="1">
    <location>
        <begin position="199"/>
        <end position="218"/>
    </location>
</feature>
<evidence type="ECO:0000313" key="2">
    <source>
        <dbReference type="EMBL" id="TMW65120.1"/>
    </source>
</evidence>
<keyword evidence="3" id="KW-1185">Reference proteome</keyword>
<sequence>MDEKITTGLRRGRALYEAGELNEAIAEWKQALAHAYVAQSHAVAFVLSKNVADATVKSADLTRDPKEKIERYERGVELYGYALQLADSCGLDDAKIGSYPPLKHVVRYLRRQQRKTTRRIEQVHEEQTDQAASVAALPVEDGPSSPVSGNVVPRPDVLLCTTCEVPYAREALVVDDADGCLYCQSCYDEYYASLELTEGASEDEEEEHETDLELKSDQTADFIQSVAPGIEGSHLSQEEEDEVPPAPQETQTEDVSESTRHELERDEEDTSGVSHERRVYNLSFLFSRQSKASPCPPELKTSIVRKKETQSSSNGHETSTRKRSTSGHSDHKKPPPPKTQHIVSMLPTLEDCEEARRRLGPTPRPLLDQMKALFDAPGTSAAESFETQLQLFSRAS</sequence>
<evidence type="ECO:0000313" key="3">
    <source>
        <dbReference type="Proteomes" id="UP000794436"/>
    </source>
</evidence>
<reference evidence="2" key="1">
    <citation type="submission" date="2019-03" db="EMBL/GenBank/DDBJ databases">
        <title>Long read genome sequence of the mycoparasitic Pythium oligandrum ATCC 38472 isolated from sugarbeet rhizosphere.</title>
        <authorList>
            <person name="Gaulin E."/>
        </authorList>
    </citation>
    <scope>NUCLEOTIDE SEQUENCE</scope>
    <source>
        <strain evidence="2">ATCC 38472_TT</strain>
    </source>
</reference>
<feature type="compositionally biased region" description="Acidic residues" evidence="1">
    <location>
        <begin position="200"/>
        <end position="210"/>
    </location>
</feature>
<proteinExistence type="predicted"/>
<dbReference type="EMBL" id="SPLM01000038">
    <property type="protein sequence ID" value="TMW65120.1"/>
    <property type="molecule type" value="Genomic_DNA"/>
</dbReference>
<feature type="region of interest" description="Disordered" evidence="1">
    <location>
        <begin position="123"/>
        <end position="150"/>
    </location>
</feature>
<dbReference type="OrthoDB" id="77486at2759"/>